<evidence type="ECO:0000313" key="3">
    <source>
        <dbReference type="Proteomes" id="UP000241473"/>
    </source>
</evidence>
<sequence length="98" mass="10960">MCERVHTLRGSKHREAAEVLRSYSLEHDCGEQLEPLLRAYRDAVNQILRELWGQHRVREEEGKGGQKAVEAPTQVQGGCEKQEVQEGAQGPLTLGLAL</sequence>
<evidence type="ECO:0000313" key="2">
    <source>
        <dbReference type="EMBL" id="PSN87835.1"/>
    </source>
</evidence>
<organism evidence="2 3">
    <name type="scientific">Candidatus Marsarchaeota G1 archaeon OSP_C</name>
    <dbReference type="NCBI Taxonomy" id="1978154"/>
    <lineage>
        <taxon>Archaea</taxon>
        <taxon>Candidatus Marsarchaeota</taxon>
        <taxon>Candidatus Marsarchaeota group 1</taxon>
    </lineage>
</organism>
<dbReference type="Proteomes" id="UP000241473">
    <property type="component" value="Unassembled WGS sequence"/>
</dbReference>
<protein>
    <submittedName>
        <fullName evidence="2">Uncharacterized protein</fullName>
    </submittedName>
</protein>
<comment type="caution">
    <text evidence="2">The sequence shown here is derived from an EMBL/GenBank/DDBJ whole genome shotgun (WGS) entry which is preliminary data.</text>
</comment>
<dbReference type="EMBL" id="NEXB01000044">
    <property type="protein sequence ID" value="PSN87835.1"/>
    <property type="molecule type" value="Genomic_DNA"/>
</dbReference>
<dbReference type="AlphaFoldDB" id="A0A2R6ANC1"/>
<reference evidence="2 3" key="1">
    <citation type="submission" date="2017-04" db="EMBL/GenBank/DDBJ databases">
        <title>Novel microbial lineages endemic to geothermal iron-oxide mats fill important gaps in the evolutionary history of Archaea.</title>
        <authorList>
            <person name="Jay Z.J."/>
            <person name="Beam J.P."/>
            <person name="Dlakic M."/>
            <person name="Rusch D.B."/>
            <person name="Kozubal M.A."/>
            <person name="Inskeep W.P."/>
        </authorList>
    </citation>
    <scope>NUCLEOTIDE SEQUENCE [LARGE SCALE GENOMIC DNA]</scope>
    <source>
        <strain evidence="2">OSP_C</strain>
    </source>
</reference>
<accession>A0A2R6ANC1</accession>
<proteinExistence type="predicted"/>
<feature type="region of interest" description="Disordered" evidence="1">
    <location>
        <begin position="58"/>
        <end position="98"/>
    </location>
</feature>
<name>A0A2R6ANC1_9ARCH</name>
<gene>
    <name evidence="2" type="ORF">B9Q00_07640</name>
</gene>
<evidence type="ECO:0000256" key="1">
    <source>
        <dbReference type="SAM" id="MobiDB-lite"/>
    </source>
</evidence>